<feature type="compositionally biased region" description="Basic residues" evidence="1">
    <location>
        <begin position="212"/>
        <end position="223"/>
    </location>
</feature>
<dbReference type="EMBL" id="CADCTW010000104">
    <property type="protein sequence ID" value="CAA9326421.1"/>
    <property type="molecule type" value="Genomic_DNA"/>
</dbReference>
<feature type="compositionally biased region" description="Basic residues" evidence="1">
    <location>
        <begin position="512"/>
        <end position="528"/>
    </location>
</feature>
<proteinExistence type="predicted"/>
<feature type="non-terminal residue" evidence="2">
    <location>
        <position position="528"/>
    </location>
</feature>
<feature type="compositionally biased region" description="Low complexity" evidence="1">
    <location>
        <begin position="147"/>
        <end position="161"/>
    </location>
</feature>
<feature type="compositionally biased region" description="Basic residues" evidence="1">
    <location>
        <begin position="351"/>
        <end position="379"/>
    </location>
</feature>
<feature type="compositionally biased region" description="Basic and acidic residues" evidence="1">
    <location>
        <begin position="12"/>
        <end position="28"/>
    </location>
</feature>
<feature type="compositionally biased region" description="Basic residues" evidence="1">
    <location>
        <begin position="478"/>
        <end position="492"/>
    </location>
</feature>
<feature type="non-terminal residue" evidence="2">
    <location>
        <position position="1"/>
    </location>
</feature>
<feature type="region of interest" description="Disordered" evidence="1">
    <location>
        <begin position="1"/>
        <end position="244"/>
    </location>
</feature>
<gene>
    <name evidence="2" type="ORF">AVDCRST_MAG68-2191</name>
</gene>
<feature type="region of interest" description="Disordered" evidence="1">
    <location>
        <begin position="401"/>
        <end position="421"/>
    </location>
</feature>
<feature type="compositionally biased region" description="Basic residues" evidence="1">
    <location>
        <begin position="184"/>
        <end position="195"/>
    </location>
</feature>
<feature type="compositionally biased region" description="Basic and acidic residues" evidence="1">
    <location>
        <begin position="98"/>
        <end position="107"/>
    </location>
</feature>
<reference evidence="2" key="1">
    <citation type="submission" date="2020-02" db="EMBL/GenBank/DDBJ databases">
        <authorList>
            <person name="Meier V. D."/>
        </authorList>
    </citation>
    <scope>NUCLEOTIDE SEQUENCE</scope>
    <source>
        <strain evidence="2">AVDCRST_MAG68</strain>
    </source>
</reference>
<feature type="region of interest" description="Disordered" evidence="1">
    <location>
        <begin position="433"/>
        <end position="528"/>
    </location>
</feature>
<accession>A0A6J4L872</accession>
<evidence type="ECO:0000256" key="1">
    <source>
        <dbReference type="SAM" id="MobiDB-lite"/>
    </source>
</evidence>
<name>A0A6J4L872_9BACT</name>
<feature type="compositionally biased region" description="Low complexity" evidence="1">
    <location>
        <begin position="334"/>
        <end position="350"/>
    </location>
</feature>
<dbReference type="AlphaFoldDB" id="A0A6J4L872"/>
<organism evidence="2">
    <name type="scientific">uncultured Gemmatimonadota bacterium</name>
    <dbReference type="NCBI Taxonomy" id="203437"/>
    <lineage>
        <taxon>Bacteria</taxon>
        <taxon>Pseudomonadati</taxon>
        <taxon>Gemmatimonadota</taxon>
        <taxon>environmental samples</taxon>
    </lineage>
</organism>
<protein>
    <submittedName>
        <fullName evidence="2">Peptide chain release factor 3</fullName>
    </submittedName>
</protein>
<feature type="compositionally biased region" description="Low complexity" evidence="1">
    <location>
        <begin position="410"/>
        <end position="421"/>
    </location>
</feature>
<feature type="compositionally biased region" description="Low complexity" evidence="1">
    <location>
        <begin position="265"/>
        <end position="282"/>
    </location>
</feature>
<feature type="compositionally biased region" description="Low complexity" evidence="1">
    <location>
        <begin position="460"/>
        <end position="475"/>
    </location>
</feature>
<evidence type="ECO:0000313" key="2">
    <source>
        <dbReference type="EMBL" id="CAA9326421.1"/>
    </source>
</evidence>
<feature type="compositionally biased region" description="Basic and acidic residues" evidence="1">
    <location>
        <begin position="200"/>
        <end position="210"/>
    </location>
</feature>
<sequence length="528" mass="56289">DRHRRRGPPPADLRHYQPPGRREDHAHGEAPPVRRGHPPCREREGAPRRAPRHLGLDADGAGARHLRDLLRPPVRVPGARGQPAGHPGARGLLGRHVPHPDRGRQRGDAAGQPQGRGGADAAALRGLPPPAHAHLHLRQQVRPPRRGPAAAAGRRGARPGAEVLPGDLAHHLGRPLRGGVQPRHAPHPPVRKGRGPRLQPRGDGRGDAGRPGRARAHRRQRVRAAHERRGAAGHGGRGVQPRSVPARRGVAHLLWQRAHQFRGGAVPGQVPGAGPLAHLARGQHGHGGAGGPALHGLRVQDPGEHGSQAPRPHRLRAGVQRALRGGDAGEARAHGQGHAAGGAHAVPGPRAHAHRGSVARRRDRHPRPRQPAHRRHPFGQRRPGVRGDPAILAAALLAHPHRRPHEAQAARHGAAAALGRGRRAGVLLRDVRGNHAHRGRRGPAPVRRAPAPPGARVRRQGAPGADVVPLRALGAGPRGRHPRPVRRPRPHPGVRCQGGPARPLRQRVDAAHHHRARKDAHVSRRGAV</sequence>
<feature type="region of interest" description="Disordered" evidence="1">
    <location>
        <begin position="265"/>
        <end position="386"/>
    </location>
</feature>
<feature type="compositionally biased region" description="Basic residues" evidence="1">
    <location>
        <begin position="133"/>
        <end position="145"/>
    </location>
</feature>